<evidence type="ECO:0000259" key="1">
    <source>
        <dbReference type="Pfam" id="PF01368"/>
    </source>
</evidence>
<gene>
    <name evidence="3" type="primary">nrnA</name>
    <name evidence="3" type="ORF">TTHT_2164</name>
</gene>
<dbReference type="InterPro" id="IPR003156">
    <property type="entry name" value="DHHA1_dom"/>
</dbReference>
<dbReference type="SUPFAM" id="SSF64182">
    <property type="entry name" value="DHH phosphoesterases"/>
    <property type="match status" value="1"/>
</dbReference>
<evidence type="ECO:0000259" key="2">
    <source>
        <dbReference type="Pfam" id="PF02272"/>
    </source>
</evidence>
<sequence length="319" mass="35819">MKEFEKLKQFIDKHSGFVLVGHKNADGDCIGTMSAFGIILEKLGKSAVFIVADPVPHNYFFLKKVKDFKVVNTFDCKQSPVILFECGNMERSGINLENYGERANFDHHPDNKFYAELNIVNPEASSVGEMAAIFFREYFENLIDSDVANSLYTAIHTDTGGFAYSNVKKSTFEVASYLMSKGLDNQLVCNEVYGNNKIEKTRLLGYYLENLEVKKMKNFNLCYGVLALKDLERFNCTSRDTENFANYPRGIMGVDVGVFFLEVEQGVFKVSLRSKGKVIVNKVAANLGGGGHKFAAGCTVKGEWPRVLDTVLKEFEKDE</sequence>
<dbReference type="PANTHER" id="PTHR47618">
    <property type="entry name" value="BIFUNCTIONAL OLIGORIBONUCLEASE AND PAP PHOSPHATASE NRNA"/>
    <property type="match status" value="1"/>
</dbReference>
<feature type="domain" description="DHHA1" evidence="2">
    <location>
        <begin position="228"/>
        <end position="316"/>
    </location>
</feature>
<dbReference type="InterPro" id="IPR038763">
    <property type="entry name" value="DHH_sf"/>
</dbReference>
<dbReference type="EC" id="3.1.13.3" evidence="3"/>
<dbReference type="GO" id="GO:0003676">
    <property type="term" value="F:nucleic acid binding"/>
    <property type="evidence" value="ECO:0007669"/>
    <property type="project" value="InterPro"/>
</dbReference>
<dbReference type="Gene3D" id="3.10.310.30">
    <property type="match status" value="1"/>
</dbReference>
<dbReference type="InterPro" id="IPR051319">
    <property type="entry name" value="Oligoribo/pAp-PDE_c-di-AMP_PDE"/>
</dbReference>
<dbReference type="EC" id="3.1.3.7" evidence="3"/>
<name>A0A7R6PP23_9BACT</name>
<reference evidence="3 4" key="1">
    <citation type="journal article" date="2012" name="Extremophiles">
        <title>Thermotomaculum hydrothermale gen. nov., sp. nov., a novel heterotrophic thermophile within the phylum Acidobacteria from a deep-sea hydrothermal vent chimney in the Southern Okinawa Trough.</title>
        <authorList>
            <person name="Izumi H."/>
            <person name="Nunoura T."/>
            <person name="Miyazaki M."/>
            <person name="Mino S."/>
            <person name="Toki T."/>
            <person name="Takai K."/>
            <person name="Sako Y."/>
            <person name="Sawabe T."/>
            <person name="Nakagawa S."/>
        </authorList>
    </citation>
    <scope>NUCLEOTIDE SEQUENCE [LARGE SCALE GENOMIC DNA]</scope>
    <source>
        <strain evidence="3 4">AC55</strain>
    </source>
</reference>
<protein>
    <submittedName>
        <fullName evidence="3">Bifunctional oligoribonuclease and PAP phosphatase NrnA</fullName>
        <ecNumber evidence="3">3.1.13.3</ecNumber>
        <ecNumber evidence="3">3.1.3.7</ecNumber>
    </submittedName>
</protein>
<evidence type="ECO:0000313" key="3">
    <source>
        <dbReference type="EMBL" id="BBB33592.1"/>
    </source>
</evidence>
<dbReference type="AlphaFoldDB" id="A0A7R6PP23"/>
<dbReference type="Pfam" id="PF02272">
    <property type="entry name" value="DHHA1"/>
    <property type="match status" value="1"/>
</dbReference>
<keyword evidence="4" id="KW-1185">Reference proteome</keyword>
<dbReference type="RefSeq" id="WP_201327905.1">
    <property type="nucleotide sequence ID" value="NZ_AP017470.1"/>
</dbReference>
<dbReference type="Proteomes" id="UP000595564">
    <property type="component" value="Chromosome"/>
</dbReference>
<accession>A0A7R6PP23</accession>
<dbReference type="PANTHER" id="PTHR47618:SF1">
    <property type="entry name" value="BIFUNCTIONAL OLIGORIBONUCLEASE AND PAP PHOSPHATASE NRNA"/>
    <property type="match status" value="1"/>
</dbReference>
<organism evidence="3 4">
    <name type="scientific">Thermotomaculum hydrothermale</name>
    <dbReference type="NCBI Taxonomy" id="981385"/>
    <lineage>
        <taxon>Bacteria</taxon>
        <taxon>Pseudomonadati</taxon>
        <taxon>Acidobacteriota</taxon>
        <taxon>Holophagae</taxon>
        <taxon>Thermotomaculales</taxon>
        <taxon>Thermotomaculaceae</taxon>
        <taxon>Thermotomaculum</taxon>
    </lineage>
</organism>
<evidence type="ECO:0000313" key="4">
    <source>
        <dbReference type="Proteomes" id="UP000595564"/>
    </source>
</evidence>
<dbReference type="GO" id="GO:0008441">
    <property type="term" value="F:3'(2'),5'-bisphosphate nucleotidase activity"/>
    <property type="evidence" value="ECO:0007669"/>
    <property type="project" value="UniProtKB-EC"/>
</dbReference>
<feature type="domain" description="DDH" evidence="1">
    <location>
        <begin position="18"/>
        <end position="155"/>
    </location>
</feature>
<proteinExistence type="predicted"/>
<dbReference type="Gene3D" id="3.90.1640.10">
    <property type="entry name" value="inorganic pyrophosphatase (n-terminal core)"/>
    <property type="match status" value="1"/>
</dbReference>
<dbReference type="Pfam" id="PF01368">
    <property type="entry name" value="DHH"/>
    <property type="match status" value="1"/>
</dbReference>
<keyword evidence="3" id="KW-0378">Hydrolase</keyword>
<dbReference type="InterPro" id="IPR001667">
    <property type="entry name" value="DDH_dom"/>
</dbReference>
<dbReference type="KEGG" id="thyd:TTHT_2164"/>
<dbReference type="EMBL" id="AP017470">
    <property type="protein sequence ID" value="BBB33592.1"/>
    <property type="molecule type" value="Genomic_DNA"/>
</dbReference>